<dbReference type="EMBL" id="VITN01000020">
    <property type="protein sequence ID" value="TWB13675.1"/>
    <property type="molecule type" value="Genomic_DNA"/>
</dbReference>
<proteinExistence type="predicted"/>
<organism evidence="2 3">
    <name type="scientific">Nitrospirillum amazonense</name>
    <dbReference type="NCBI Taxonomy" id="28077"/>
    <lineage>
        <taxon>Bacteria</taxon>
        <taxon>Pseudomonadati</taxon>
        <taxon>Pseudomonadota</taxon>
        <taxon>Alphaproteobacteria</taxon>
        <taxon>Rhodospirillales</taxon>
        <taxon>Azospirillaceae</taxon>
        <taxon>Nitrospirillum</taxon>
    </lineage>
</organism>
<protein>
    <submittedName>
        <fullName evidence="2">Uncharacterized protein</fullName>
    </submittedName>
</protein>
<reference evidence="2 3" key="1">
    <citation type="submission" date="2019-06" db="EMBL/GenBank/DDBJ databases">
        <title>Genomic Encyclopedia of Type Strains, Phase IV (KMG-V): Genome sequencing to study the core and pangenomes of soil and plant-associated prokaryotes.</title>
        <authorList>
            <person name="Whitman W."/>
        </authorList>
    </citation>
    <scope>NUCLEOTIDE SEQUENCE [LARGE SCALE GENOMIC DNA]</scope>
    <source>
        <strain evidence="2 3">BR 11880</strain>
    </source>
</reference>
<feature type="region of interest" description="Disordered" evidence="1">
    <location>
        <begin position="202"/>
        <end position="221"/>
    </location>
</feature>
<dbReference type="Proteomes" id="UP000319859">
    <property type="component" value="Unassembled WGS sequence"/>
</dbReference>
<comment type="caution">
    <text evidence="2">The sequence shown here is derived from an EMBL/GenBank/DDBJ whole genome shotgun (WGS) entry which is preliminary data.</text>
</comment>
<sequence length="245" mass="26735">MRQRLRFLCGRDEPVPRDHGTGGLGFKQGFAQLGQQPQFLIDDARVDLQRFGRPPLGSPEKPTDQTVEHAYGIVGESGDRFQHRHHENGPAPRGCQCLEVLRRKVPSRTKARNRSAWTPSASAGLIERDRRCAKSYAAGGGQGHRQQPLGHLALIGLGEGPEPINGIEGFKLIVAGLGPDRILGQDVRRKVELVGDEDQNFSRHHLTGPKQAPWKAQGAKLDGEPELVVRTPAPEDDSQVGGAQV</sequence>
<gene>
    <name evidence="2" type="ORF">FBZ89_12015</name>
</gene>
<evidence type="ECO:0000256" key="1">
    <source>
        <dbReference type="SAM" id="MobiDB-lite"/>
    </source>
</evidence>
<accession>A0A560EWN6</accession>
<evidence type="ECO:0000313" key="3">
    <source>
        <dbReference type="Proteomes" id="UP000319859"/>
    </source>
</evidence>
<evidence type="ECO:0000313" key="2">
    <source>
        <dbReference type="EMBL" id="TWB13675.1"/>
    </source>
</evidence>
<name>A0A560EWN6_9PROT</name>
<dbReference type="AlphaFoldDB" id="A0A560EWN6"/>